<organism evidence="1 2">
    <name type="scientific">Methanosphaerula palustris (strain ATCC BAA-1556 / DSM 19958 / E1-9c)</name>
    <dbReference type="NCBI Taxonomy" id="521011"/>
    <lineage>
        <taxon>Archaea</taxon>
        <taxon>Methanobacteriati</taxon>
        <taxon>Methanobacteriota</taxon>
        <taxon>Stenosarchaea group</taxon>
        <taxon>Methanomicrobia</taxon>
        <taxon>Methanomicrobiales</taxon>
        <taxon>Methanoregulaceae</taxon>
        <taxon>Methanosphaerula</taxon>
    </lineage>
</organism>
<dbReference type="Gene3D" id="1.20.120.330">
    <property type="entry name" value="Nucleotidyltransferases domain 2"/>
    <property type="match status" value="1"/>
</dbReference>
<dbReference type="OrthoDB" id="117693at2157"/>
<dbReference type="AlphaFoldDB" id="B8GDK1"/>
<sequence length="128" mass="14734">MQKIFSWEQFIDIAQFLVQETKKLDSAIPDEAAYRCAISRSYYAAFCCALEFAEDELGYNSERAGTDHTKLRNFMKVQKDDTMVKIAGKLDQLRGWRNTSDYNALKNIPLIMAENAILQAQEIVKLTR</sequence>
<dbReference type="GeneID" id="7272034"/>
<name>B8GDK1_METPE</name>
<accession>B8GDK1</accession>
<dbReference type="Proteomes" id="UP000002457">
    <property type="component" value="Chromosome"/>
</dbReference>
<reference evidence="1 2" key="1">
    <citation type="journal article" date="2015" name="Genome Announc.">
        <title>Complete Genome Sequence of Methanosphaerula palustris E1-9CT, a Hydrogenotrophic Methanogen Isolated from a Minerotrophic Fen Peatland.</title>
        <authorList>
            <person name="Cadillo-Quiroz H."/>
            <person name="Browne P."/>
            <person name="Kyrpides N."/>
            <person name="Woyke T."/>
            <person name="Goodwin L."/>
            <person name="Detter C."/>
            <person name="Yavitt J.B."/>
            <person name="Zinder S.H."/>
        </authorList>
    </citation>
    <scope>NUCLEOTIDE SEQUENCE [LARGE SCALE GENOMIC DNA]</scope>
    <source>
        <strain evidence="2">ATCC BAA-1556 / DSM 19958 / E1-9c</strain>
    </source>
</reference>
<keyword evidence="2" id="KW-1185">Reference proteome</keyword>
<proteinExistence type="predicted"/>
<evidence type="ECO:0008006" key="3">
    <source>
        <dbReference type="Google" id="ProtNLM"/>
    </source>
</evidence>
<evidence type="ECO:0000313" key="2">
    <source>
        <dbReference type="Proteomes" id="UP000002457"/>
    </source>
</evidence>
<dbReference type="RefSeq" id="WP_012618671.1">
    <property type="nucleotide sequence ID" value="NC_011832.1"/>
</dbReference>
<protein>
    <recommendedName>
        <fullName evidence="3">HEPN domain protein</fullName>
    </recommendedName>
</protein>
<dbReference type="EMBL" id="CP001338">
    <property type="protein sequence ID" value="ACL17352.1"/>
    <property type="molecule type" value="Genomic_DNA"/>
</dbReference>
<dbReference type="HOGENOM" id="CLU_159848_0_0_2"/>
<gene>
    <name evidence="1" type="ordered locus">Mpal_2053</name>
</gene>
<dbReference type="STRING" id="521011.Mpal_2053"/>
<dbReference type="KEGG" id="mpl:Mpal_2053"/>
<dbReference type="eggNOG" id="arCOG06576">
    <property type="taxonomic scope" value="Archaea"/>
</dbReference>
<evidence type="ECO:0000313" key="1">
    <source>
        <dbReference type="EMBL" id="ACL17352.1"/>
    </source>
</evidence>